<comment type="caution">
    <text evidence="1">The sequence shown here is derived from an EMBL/GenBank/DDBJ whole genome shotgun (WGS) entry which is preliminary data.</text>
</comment>
<dbReference type="RefSeq" id="WP_204042761.1">
    <property type="nucleotide sequence ID" value="NZ_BOOA01000035.1"/>
</dbReference>
<dbReference type="AlphaFoldDB" id="A0A919QET5"/>
<name>A0A919QET5_9ACTN</name>
<evidence type="ECO:0000313" key="1">
    <source>
        <dbReference type="EMBL" id="GIH26070.1"/>
    </source>
</evidence>
<keyword evidence="2" id="KW-1185">Reference proteome</keyword>
<gene>
    <name evidence="1" type="ORF">Aph01nite_43800</name>
</gene>
<dbReference type="Proteomes" id="UP000640052">
    <property type="component" value="Unassembled WGS sequence"/>
</dbReference>
<accession>A0A919QET5</accession>
<reference evidence="1" key="1">
    <citation type="submission" date="2021-01" db="EMBL/GenBank/DDBJ databases">
        <title>Whole genome shotgun sequence of Acrocarpospora phusangensis NBRC 108782.</title>
        <authorList>
            <person name="Komaki H."/>
            <person name="Tamura T."/>
        </authorList>
    </citation>
    <scope>NUCLEOTIDE SEQUENCE</scope>
    <source>
        <strain evidence="1">NBRC 108782</strain>
    </source>
</reference>
<proteinExistence type="predicted"/>
<sequence length="151" mass="16469">MTLRPHSELVAVAWLRDVPGVPDGAVGTTLPGDASKWPDGFLQVSVVGGDKDRDIPVHKPVLQIDAWYANQGSKPSWGRANQLLEMVAAHCWSDRVGEPSPSQRPVTLPSGYQGARVQAAMALTDPRRVPADEARYAHYEMDLALHWVAIP</sequence>
<protein>
    <submittedName>
        <fullName evidence="1">Uncharacterized protein</fullName>
    </submittedName>
</protein>
<evidence type="ECO:0000313" key="2">
    <source>
        <dbReference type="Proteomes" id="UP000640052"/>
    </source>
</evidence>
<organism evidence="1 2">
    <name type="scientific">Acrocarpospora phusangensis</name>
    <dbReference type="NCBI Taxonomy" id="1070424"/>
    <lineage>
        <taxon>Bacteria</taxon>
        <taxon>Bacillati</taxon>
        <taxon>Actinomycetota</taxon>
        <taxon>Actinomycetes</taxon>
        <taxon>Streptosporangiales</taxon>
        <taxon>Streptosporangiaceae</taxon>
        <taxon>Acrocarpospora</taxon>
    </lineage>
</organism>
<dbReference type="EMBL" id="BOOA01000035">
    <property type="protein sequence ID" value="GIH26070.1"/>
    <property type="molecule type" value="Genomic_DNA"/>
</dbReference>